<dbReference type="InterPro" id="IPR006603">
    <property type="entry name" value="PQ-loop_rpt"/>
</dbReference>
<accession>A0A5B8IIN3</accession>
<feature type="transmembrane region" description="Helical" evidence="5">
    <location>
        <begin position="12"/>
        <end position="30"/>
    </location>
</feature>
<dbReference type="Gene3D" id="1.20.1280.290">
    <property type="match status" value="1"/>
</dbReference>
<evidence type="ECO:0000256" key="1">
    <source>
        <dbReference type="ARBA" id="ARBA00004141"/>
    </source>
</evidence>
<evidence type="ECO:0000256" key="2">
    <source>
        <dbReference type="ARBA" id="ARBA00022692"/>
    </source>
</evidence>
<dbReference type="Pfam" id="PF04193">
    <property type="entry name" value="PQ-loop"/>
    <property type="match status" value="1"/>
</dbReference>
<name>A0A5B8IIN3_9VIRU</name>
<gene>
    <name evidence="6" type="ORF">4_72</name>
</gene>
<feature type="transmembrane region" description="Helical" evidence="5">
    <location>
        <begin position="42"/>
        <end position="61"/>
    </location>
</feature>
<keyword evidence="3 5" id="KW-1133">Transmembrane helix</keyword>
<keyword evidence="4 5" id="KW-0472">Membrane</keyword>
<evidence type="ECO:0000313" key="6">
    <source>
        <dbReference type="EMBL" id="QDY52192.1"/>
    </source>
</evidence>
<evidence type="ECO:0000256" key="5">
    <source>
        <dbReference type="SAM" id="Phobius"/>
    </source>
</evidence>
<evidence type="ECO:0000256" key="3">
    <source>
        <dbReference type="ARBA" id="ARBA00022989"/>
    </source>
</evidence>
<evidence type="ECO:0000256" key="4">
    <source>
        <dbReference type="ARBA" id="ARBA00023136"/>
    </source>
</evidence>
<reference evidence="6" key="1">
    <citation type="submission" date="2018-11" db="EMBL/GenBank/DDBJ databases">
        <title>A distinct lineage of giant viruses engineers rhodopsin photosystems in predatory marine eukaryotes.</title>
        <authorList>
            <person name="Needham D.M."/>
            <person name="Yoshizawa S."/>
            <person name="Hosaka T."/>
            <person name="Poirier C."/>
            <person name="Choi C.-J."/>
            <person name="Hehenberger E."/>
            <person name="Irwin N.A.T."/>
            <person name="Wilken S."/>
            <person name="Yung C.-M."/>
            <person name="Bachy C."/>
            <person name="Kurihara R."/>
            <person name="Nakajima Y."/>
            <person name="Kojima K."/>
            <person name="Kimura-Someya T."/>
            <person name="Leonard G."/>
            <person name="Malmstrom R.R."/>
            <person name="Mende D."/>
            <person name="Olson D.K."/>
            <person name="Sudo Y."/>
            <person name="Sudek S."/>
            <person name="Richards T.A."/>
            <person name="DeLong E.F."/>
            <person name="Keeling P.J."/>
            <person name="Santoro A.E."/>
            <person name="Shirouzu M."/>
            <person name="Iwasaki W."/>
            <person name="Worden A.Z."/>
        </authorList>
    </citation>
    <scope>NUCLEOTIDE SEQUENCE</scope>
</reference>
<organism evidence="6">
    <name type="scientific">Mimiviridae sp. ChoanoV1</name>
    <dbReference type="NCBI Taxonomy" id="2596887"/>
    <lineage>
        <taxon>Viruses</taxon>
        <taxon>Varidnaviria</taxon>
        <taxon>Bamfordvirae</taxon>
        <taxon>Nucleocytoviricota</taxon>
        <taxon>Megaviricetes</taxon>
        <taxon>Imitervirales</taxon>
        <taxon>Schizomimiviridae</taxon>
    </lineage>
</organism>
<keyword evidence="2 5" id="KW-0812">Transmembrane</keyword>
<protein>
    <submittedName>
        <fullName evidence="6">PQ loop repeat</fullName>
    </submittedName>
</protein>
<dbReference type="GO" id="GO:0016020">
    <property type="term" value="C:membrane"/>
    <property type="evidence" value="ECO:0007669"/>
    <property type="project" value="UniProtKB-SubCell"/>
</dbReference>
<proteinExistence type="predicted"/>
<dbReference type="EMBL" id="MK250088">
    <property type="protein sequence ID" value="QDY52192.1"/>
    <property type="molecule type" value="Genomic_DNA"/>
</dbReference>
<sequence>MSVTKEQLTDTFGYFGAVTLTITLMPQLILTCKTKKVDTLSLGFLLLQLLTCILFLIYGILLNELPLMLANSVTSVQSLVLLGMKIKFRNR</sequence>
<comment type="subcellular location">
    <subcellularLocation>
        <location evidence="1">Membrane</location>
        <topology evidence="1">Multi-pass membrane protein</topology>
    </subcellularLocation>
</comment>